<evidence type="ECO:0000259" key="2">
    <source>
        <dbReference type="Pfam" id="PF08906"/>
    </source>
</evidence>
<evidence type="ECO:0000313" key="4">
    <source>
        <dbReference type="Proteomes" id="UP000078503"/>
    </source>
</evidence>
<dbReference type="InterPro" id="IPR014983">
    <property type="entry name" value="GAD-rel"/>
</dbReference>
<dbReference type="Pfam" id="PF08887">
    <property type="entry name" value="GAD-like"/>
    <property type="match status" value="1"/>
</dbReference>
<comment type="caution">
    <text evidence="3">The sequence shown here is derived from an EMBL/GenBank/DDBJ whole genome shotgun (WGS) entry which is preliminary data.</text>
</comment>
<evidence type="ECO:0000259" key="1">
    <source>
        <dbReference type="Pfam" id="PF08887"/>
    </source>
</evidence>
<dbReference type="InterPro" id="IPR015002">
    <property type="entry name" value="T6SS_Tdi1_C"/>
</dbReference>
<dbReference type="STRING" id="858640.A3K86_19060"/>
<organism evidence="3 4">
    <name type="scientific">Photobacterium jeanii</name>
    <dbReference type="NCBI Taxonomy" id="858640"/>
    <lineage>
        <taxon>Bacteria</taxon>
        <taxon>Pseudomonadati</taxon>
        <taxon>Pseudomonadota</taxon>
        <taxon>Gammaproteobacteria</taxon>
        <taxon>Vibrionales</taxon>
        <taxon>Vibrionaceae</taxon>
        <taxon>Photobacterium</taxon>
    </lineage>
</organism>
<dbReference type="GO" id="GO:0016740">
    <property type="term" value="F:transferase activity"/>
    <property type="evidence" value="ECO:0007669"/>
    <property type="project" value="UniProtKB-KW"/>
</dbReference>
<dbReference type="Pfam" id="PF08906">
    <property type="entry name" value="T6SS_Tdi1_C"/>
    <property type="match status" value="1"/>
</dbReference>
<evidence type="ECO:0000313" key="3">
    <source>
        <dbReference type="EMBL" id="OAN11074.1"/>
    </source>
</evidence>
<sequence length="221" mass="25151">MITEFKLDEDFEGFLEDFGEPFTSTPCSPATIAEFKGKLPDRLLEYWQAYGFCGFKQGLFWIVNPVDYEDTLDEWLEHTDIPDNDIYHVIARNAFGDLFLWGEETGYKYEITVANGWIIEKDGKPRKQHHIAIERFFGFARVDSHDITSESGKPLFNACIKKHGALGSDEMFGFVPSLIVGGESELANLNKVNIFAHLSILAQFGQIEVLDHKALMRKAFS</sequence>
<dbReference type="RefSeq" id="WP_068335135.1">
    <property type="nucleotide sequence ID" value="NZ_LVHF01000033.1"/>
</dbReference>
<proteinExistence type="predicted"/>
<feature type="domain" description="T6SS immunity protein Tdi1 C-terminal" evidence="2">
    <location>
        <begin position="134"/>
        <end position="204"/>
    </location>
</feature>
<feature type="domain" description="GAD-related" evidence="1">
    <location>
        <begin position="11"/>
        <end position="113"/>
    </location>
</feature>
<dbReference type="Proteomes" id="UP000078503">
    <property type="component" value="Unassembled WGS sequence"/>
</dbReference>
<keyword evidence="4" id="KW-1185">Reference proteome</keyword>
<dbReference type="AlphaFoldDB" id="A0A178K2W5"/>
<reference evidence="3 4" key="1">
    <citation type="submission" date="2016-03" db="EMBL/GenBank/DDBJ databases">
        <title>Photobacterium proteolyticum sp. nov. a protease producing bacterium isolated from ocean sediments of Laizhou Bay.</title>
        <authorList>
            <person name="Li Y."/>
        </authorList>
    </citation>
    <scope>NUCLEOTIDE SEQUENCE [LARGE SCALE GENOMIC DNA]</scope>
    <source>
        <strain evidence="3 4">R-40508</strain>
    </source>
</reference>
<name>A0A178K2W5_9GAMM</name>
<accession>A0A178K2W5</accession>
<dbReference type="OrthoDB" id="9016361at2"/>
<protein>
    <submittedName>
        <fullName evidence="3">Glutamyl-tRNA amidotransferase</fullName>
    </submittedName>
</protein>
<gene>
    <name evidence="3" type="ORF">A3K86_19060</name>
</gene>
<keyword evidence="3" id="KW-0808">Transferase</keyword>
<dbReference type="EMBL" id="LVHF01000033">
    <property type="protein sequence ID" value="OAN11074.1"/>
    <property type="molecule type" value="Genomic_DNA"/>
</dbReference>